<feature type="transmembrane region" description="Helical" evidence="1">
    <location>
        <begin position="127"/>
        <end position="148"/>
    </location>
</feature>
<name>A0A8K0MMU9_9ROSA</name>
<accession>A0A8K0MMU9</accession>
<keyword evidence="1" id="KW-0812">Transmembrane</keyword>
<feature type="transmembrane region" description="Helical" evidence="1">
    <location>
        <begin position="35"/>
        <end position="55"/>
    </location>
</feature>
<dbReference type="InterPro" id="IPR021924">
    <property type="entry name" value="DUF3537"/>
</dbReference>
<dbReference type="PANTHER" id="PTHR31963:SF17">
    <property type="entry name" value="PROTEIN, PUTATIVE (DUF3537)-RELATED"/>
    <property type="match status" value="1"/>
</dbReference>
<proteinExistence type="predicted"/>
<feature type="transmembrane region" description="Helical" evidence="1">
    <location>
        <begin position="75"/>
        <end position="92"/>
    </location>
</feature>
<keyword evidence="3" id="KW-1185">Reference proteome</keyword>
<evidence type="ECO:0000313" key="2">
    <source>
        <dbReference type="EMBL" id="KAF3451789.1"/>
    </source>
</evidence>
<comment type="caution">
    <text evidence="2">The sequence shown here is derived from an EMBL/GenBank/DDBJ whole genome shotgun (WGS) entry which is preliminary data.</text>
</comment>
<feature type="transmembrane region" description="Helical" evidence="1">
    <location>
        <begin position="184"/>
        <end position="205"/>
    </location>
</feature>
<protein>
    <submittedName>
        <fullName evidence="2">Uncharacterized protein</fullName>
    </submittedName>
</protein>
<dbReference type="OrthoDB" id="1916325at2759"/>
<keyword evidence="1" id="KW-1133">Transmembrane helix</keyword>
<gene>
    <name evidence="2" type="ORF">FNV43_RR07885</name>
</gene>
<dbReference type="Pfam" id="PF12056">
    <property type="entry name" value="DUF3537"/>
    <property type="match status" value="2"/>
</dbReference>
<evidence type="ECO:0000256" key="1">
    <source>
        <dbReference type="SAM" id="Phobius"/>
    </source>
</evidence>
<evidence type="ECO:0000313" key="3">
    <source>
        <dbReference type="Proteomes" id="UP000796880"/>
    </source>
</evidence>
<feature type="transmembrane region" description="Helical" evidence="1">
    <location>
        <begin position="217"/>
        <end position="235"/>
    </location>
</feature>
<sequence length="367" mass="41373">MLPKHRHHDGGELKSFVSFLKWVCVDQSNLWRAGLSWSVFFVLSICVPLLSHFLLDCSSTCDADHTRPYHVPVQISLSLLATLSFFCLSRWARKYGLRKFILFDRLFDSSEKVRHGYREQLQKSMRLLYVVVLIYFAAECTYKIWWYVSGGTEIPYYGNIYLSGTIACILEYQKKSSDYKPQVPSIYVALLLMVTASQLAALLMTTRASSEVNIFKAGELALCSISLITGLIICLRSTTKVTHKAQSITGLAAKWHVCATINSFDHTDGETPPAQISAAQVFPLVAESQSDDEGGDEDDDLDDAKLVPIYAHTISYQKRQALVNYLENNRAGITVYGFVVDRAWLHSIFAIQFALLLWLLNRTIGIS</sequence>
<keyword evidence="1" id="KW-0472">Membrane</keyword>
<dbReference type="EMBL" id="VOIH02000003">
    <property type="protein sequence ID" value="KAF3451789.1"/>
    <property type="molecule type" value="Genomic_DNA"/>
</dbReference>
<dbReference type="AlphaFoldDB" id="A0A8K0MMU9"/>
<dbReference type="PANTHER" id="PTHR31963">
    <property type="entry name" value="RAS GUANINE NUCLEOTIDE EXCHANGE FACTOR K"/>
    <property type="match status" value="1"/>
</dbReference>
<feature type="transmembrane region" description="Helical" evidence="1">
    <location>
        <begin position="154"/>
        <end position="172"/>
    </location>
</feature>
<reference evidence="2" key="1">
    <citation type="submission" date="2020-03" db="EMBL/GenBank/DDBJ databases">
        <title>A high-quality chromosome-level genome assembly of a woody plant with both climbing and erect habits, Rhamnella rubrinervis.</title>
        <authorList>
            <person name="Lu Z."/>
            <person name="Yang Y."/>
            <person name="Zhu X."/>
            <person name="Sun Y."/>
        </authorList>
    </citation>
    <scope>NUCLEOTIDE SEQUENCE</scope>
    <source>
        <strain evidence="2">BYM</strain>
        <tissue evidence="2">Leaf</tissue>
    </source>
</reference>
<organism evidence="2 3">
    <name type="scientific">Rhamnella rubrinervis</name>
    <dbReference type="NCBI Taxonomy" id="2594499"/>
    <lineage>
        <taxon>Eukaryota</taxon>
        <taxon>Viridiplantae</taxon>
        <taxon>Streptophyta</taxon>
        <taxon>Embryophyta</taxon>
        <taxon>Tracheophyta</taxon>
        <taxon>Spermatophyta</taxon>
        <taxon>Magnoliopsida</taxon>
        <taxon>eudicotyledons</taxon>
        <taxon>Gunneridae</taxon>
        <taxon>Pentapetalae</taxon>
        <taxon>rosids</taxon>
        <taxon>fabids</taxon>
        <taxon>Rosales</taxon>
        <taxon>Rhamnaceae</taxon>
        <taxon>rhamnoid group</taxon>
        <taxon>Rhamneae</taxon>
        <taxon>Rhamnella</taxon>
    </lineage>
</organism>
<dbReference type="Proteomes" id="UP000796880">
    <property type="component" value="Unassembled WGS sequence"/>
</dbReference>
<feature type="transmembrane region" description="Helical" evidence="1">
    <location>
        <begin position="343"/>
        <end position="360"/>
    </location>
</feature>